<gene>
    <name evidence="1" type="ORF">PN492_01905</name>
</gene>
<evidence type="ECO:0008006" key="3">
    <source>
        <dbReference type="Google" id="ProtNLM"/>
    </source>
</evidence>
<keyword evidence="2" id="KW-1185">Reference proteome</keyword>
<evidence type="ECO:0000313" key="1">
    <source>
        <dbReference type="EMBL" id="MDB9485312.1"/>
    </source>
</evidence>
<evidence type="ECO:0000313" key="2">
    <source>
        <dbReference type="Proteomes" id="UP001212123"/>
    </source>
</evidence>
<comment type="caution">
    <text evidence="1">The sequence shown here is derived from an EMBL/GenBank/DDBJ whole genome shotgun (WGS) entry which is preliminary data.</text>
</comment>
<reference evidence="1 2" key="1">
    <citation type="submission" date="2023-01" db="EMBL/GenBank/DDBJ databases">
        <title>Genomes from the Australian National Cyanobacteria Reference Collection.</title>
        <authorList>
            <person name="Willis A."/>
            <person name="Lee E.M.F."/>
        </authorList>
    </citation>
    <scope>NUCLEOTIDE SEQUENCE [LARGE SCALE GENOMIC DNA]</scope>
    <source>
        <strain evidence="1 2">CS-537/01</strain>
    </source>
</reference>
<accession>A0ABT5A098</accession>
<dbReference type="EMBL" id="JAQMTU010000014">
    <property type="protein sequence ID" value="MDB9485312.1"/>
    <property type="molecule type" value="Genomic_DNA"/>
</dbReference>
<name>A0ABT5A098_9CYAN</name>
<dbReference type="RefSeq" id="WP_271804714.1">
    <property type="nucleotide sequence ID" value="NZ_JAQMTU010000014.1"/>
</dbReference>
<protein>
    <recommendedName>
        <fullName evidence="3">HEPN domain-containing protein</fullName>
    </recommendedName>
</protein>
<proteinExistence type="predicted"/>
<dbReference type="Proteomes" id="UP001212123">
    <property type="component" value="Unassembled WGS sequence"/>
</dbReference>
<organism evidence="1 2">
    <name type="scientific">Dolichospermum circinale CS-537/01</name>
    <dbReference type="NCBI Taxonomy" id="3021739"/>
    <lineage>
        <taxon>Bacteria</taxon>
        <taxon>Bacillati</taxon>
        <taxon>Cyanobacteriota</taxon>
        <taxon>Cyanophyceae</taxon>
        <taxon>Nostocales</taxon>
        <taxon>Aphanizomenonaceae</taxon>
        <taxon>Dolichospermum</taxon>
        <taxon>Dolichospermum circinale</taxon>
    </lineage>
</organism>
<sequence length="145" mass="17049">MNEQEKWDYVNSLHEDLLLGGLMLSEWSVFLAKDAESAYCSGANLAAILVAQAAVECHLRYEYFNAFKTKGWGLYRLLEDTTLPIDLKDDLHKLRKFRNRWVHIEDPMEDDDLLEQPEYYEAELEDMARLAIKSMLRVLYLSQWV</sequence>